<sequence length="747" mass="74835">MHELLPDDPREIANYRLIARLTQGPRGTTYIGHKADEASDGAAEPAPEEAPGAPAPKYVVKLLPPWPDADDQARERVLADLSAGRRVTGRNVAATVEAGWSGDRAYIVREYVEGRSLREAVEADGPPAGDELQDIAAGILTALTAVHHAGISHRGLTPDNVFLGADGPLVADFGLGETGYRSPEQVRGEVAGPAADLFAWASTVLFAATGTEPFDDAAAVGRARPDLGALPEPLREVVAACLARIPGVRPTSQGAVLWLLGDSGPAVPLPPVAPVQPAPPLRPAAPAAVTPPPGAPAAPDGRPVLNAPAGGSPVPDGPARPPVMPAQRPDSAAPAAVWTVPAQPPAPAPKVWNAPALPPGEPPSSLPPAIRGATPEPAGAPAPGKRPGARFPVGLVAGVGVVFGLAGVGLWGAGNYAKNPEIKVAAEGAPAGVGADAAQGTGTDTGQAGTGERPEVTVPWAASPDPRQTGVYPMRLDTPSPPVTVPTLPPGQQFTPPAIPTTSRPATPGAPASPTPASPTPAPTVTVTATPSPTAIDPTPAPTETPQPTGSGTPAPSPSATPAPSGPVTPSPTPTVTGPVTPAPTPTPGVTRTATPQPTVTRTATPRPTVTRTWSPRPTRTASPRPTVTRTVTPRPTASAGNPYTPQQVCNSGGRGGFTVQRSSAFSGGVVYQLGNGAGAYCVVTMKTQYVGVPTSVSATLEVSGAAPASDSGAFKHYAGPVILDGKGRCVRFGGGAGSATTSSACG</sequence>
<dbReference type="Gene3D" id="3.30.200.20">
    <property type="entry name" value="Phosphorylase Kinase, domain 1"/>
    <property type="match status" value="1"/>
</dbReference>
<dbReference type="AlphaFoldDB" id="A0A919V199"/>
<feature type="compositionally biased region" description="Low complexity" evidence="5">
    <location>
        <begin position="588"/>
        <end position="640"/>
    </location>
</feature>
<evidence type="ECO:0000256" key="3">
    <source>
        <dbReference type="ARBA" id="ARBA00022777"/>
    </source>
</evidence>
<proteinExistence type="predicted"/>
<dbReference type="PANTHER" id="PTHR43289:SF34">
    <property type="entry name" value="SERINE_THREONINE-PROTEIN KINASE YBDM-RELATED"/>
    <property type="match status" value="1"/>
</dbReference>
<evidence type="ECO:0000256" key="1">
    <source>
        <dbReference type="ARBA" id="ARBA00022679"/>
    </source>
</evidence>
<feature type="compositionally biased region" description="Low complexity" evidence="5">
    <location>
        <begin position="500"/>
        <end position="510"/>
    </location>
</feature>
<dbReference type="GO" id="GO:0004674">
    <property type="term" value="F:protein serine/threonine kinase activity"/>
    <property type="evidence" value="ECO:0007669"/>
    <property type="project" value="TreeGrafter"/>
</dbReference>
<feature type="region of interest" description="Disordered" evidence="5">
    <location>
        <begin position="349"/>
        <end position="385"/>
    </location>
</feature>
<name>A0A919V199_9ACTN</name>
<keyword evidence="4" id="KW-0067">ATP-binding</keyword>
<dbReference type="PANTHER" id="PTHR43289">
    <property type="entry name" value="MITOGEN-ACTIVATED PROTEIN KINASE KINASE KINASE 20-RELATED"/>
    <property type="match status" value="1"/>
</dbReference>
<keyword evidence="8" id="KW-1185">Reference proteome</keyword>
<keyword evidence="3" id="KW-0418">Kinase</keyword>
<feature type="region of interest" description="Disordered" evidence="5">
    <location>
        <begin position="433"/>
        <end position="648"/>
    </location>
</feature>
<dbReference type="PROSITE" id="PS50011">
    <property type="entry name" value="PROTEIN_KINASE_DOM"/>
    <property type="match status" value="1"/>
</dbReference>
<feature type="domain" description="Protein kinase" evidence="6">
    <location>
        <begin position="15"/>
        <end position="259"/>
    </location>
</feature>
<feature type="compositionally biased region" description="Pro residues" evidence="5">
    <location>
        <begin position="555"/>
        <end position="573"/>
    </location>
</feature>
<dbReference type="Gene3D" id="1.10.510.10">
    <property type="entry name" value="Transferase(Phosphotransferase) domain 1"/>
    <property type="match status" value="1"/>
</dbReference>
<keyword evidence="1" id="KW-0808">Transferase</keyword>
<feature type="compositionally biased region" description="Pro residues" evidence="5">
    <location>
        <begin position="511"/>
        <end position="522"/>
    </location>
</feature>
<feature type="compositionally biased region" description="Pro residues" evidence="5">
    <location>
        <begin position="283"/>
        <end position="296"/>
    </location>
</feature>
<dbReference type="Proteomes" id="UP000655287">
    <property type="component" value="Unassembled WGS sequence"/>
</dbReference>
<dbReference type="GO" id="GO:0005524">
    <property type="term" value="F:ATP binding"/>
    <property type="evidence" value="ECO:0007669"/>
    <property type="project" value="UniProtKB-KW"/>
</dbReference>
<dbReference type="InterPro" id="IPR000719">
    <property type="entry name" value="Prot_kinase_dom"/>
</dbReference>
<feature type="compositionally biased region" description="Low complexity" evidence="5">
    <location>
        <begin position="523"/>
        <end position="535"/>
    </location>
</feature>
<gene>
    <name evidence="7" type="ORF">Sru01_33390</name>
</gene>
<feature type="compositionally biased region" description="Pro residues" evidence="5">
    <location>
        <begin position="315"/>
        <end position="324"/>
    </location>
</feature>
<evidence type="ECO:0000313" key="8">
    <source>
        <dbReference type="Proteomes" id="UP000655287"/>
    </source>
</evidence>
<evidence type="ECO:0000259" key="6">
    <source>
        <dbReference type="PROSITE" id="PS50011"/>
    </source>
</evidence>
<dbReference type="SMART" id="SM00220">
    <property type="entry name" value="S_TKc"/>
    <property type="match status" value="1"/>
</dbReference>
<comment type="caution">
    <text evidence="7">The sequence shown here is derived from an EMBL/GenBank/DDBJ whole genome shotgun (WGS) entry which is preliminary data.</text>
</comment>
<reference evidence="7" key="1">
    <citation type="submission" date="2021-01" db="EMBL/GenBank/DDBJ databases">
        <title>Whole genome shotgun sequence of Sphaerisporangium rufum NBRC 109079.</title>
        <authorList>
            <person name="Komaki H."/>
            <person name="Tamura T."/>
        </authorList>
    </citation>
    <scope>NUCLEOTIDE SEQUENCE</scope>
    <source>
        <strain evidence="7">NBRC 109079</strain>
    </source>
</reference>
<evidence type="ECO:0000313" key="7">
    <source>
        <dbReference type="EMBL" id="GII78357.1"/>
    </source>
</evidence>
<evidence type="ECO:0000256" key="4">
    <source>
        <dbReference type="ARBA" id="ARBA00022840"/>
    </source>
</evidence>
<dbReference type="CDD" id="cd14014">
    <property type="entry name" value="STKc_PknB_like"/>
    <property type="match status" value="1"/>
</dbReference>
<accession>A0A919V199</accession>
<keyword evidence="2" id="KW-0547">Nucleotide-binding</keyword>
<feature type="compositionally biased region" description="Low complexity" evidence="5">
    <location>
        <begin position="367"/>
        <end position="385"/>
    </location>
</feature>
<feature type="compositionally biased region" description="Pro residues" evidence="5">
    <location>
        <begin position="479"/>
        <end position="489"/>
    </location>
</feature>
<evidence type="ECO:0000256" key="5">
    <source>
        <dbReference type="SAM" id="MobiDB-lite"/>
    </source>
</evidence>
<feature type="region of interest" description="Disordered" evidence="5">
    <location>
        <begin position="283"/>
        <end position="334"/>
    </location>
</feature>
<feature type="compositionally biased region" description="Low complexity" evidence="5">
    <location>
        <begin position="433"/>
        <end position="451"/>
    </location>
</feature>
<evidence type="ECO:0000256" key="2">
    <source>
        <dbReference type="ARBA" id="ARBA00022741"/>
    </source>
</evidence>
<dbReference type="InterPro" id="IPR011009">
    <property type="entry name" value="Kinase-like_dom_sf"/>
</dbReference>
<dbReference type="SUPFAM" id="SSF56112">
    <property type="entry name" value="Protein kinase-like (PK-like)"/>
    <property type="match status" value="1"/>
</dbReference>
<dbReference type="Pfam" id="PF00069">
    <property type="entry name" value="Pkinase"/>
    <property type="match status" value="1"/>
</dbReference>
<organism evidence="7 8">
    <name type="scientific">Sphaerisporangium rufum</name>
    <dbReference type="NCBI Taxonomy" id="1381558"/>
    <lineage>
        <taxon>Bacteria</taxon>
        <taxon>Bacillati</taxon>
        <taxon>Actinomycetota</taxon>
        <taxon>Actinomycetes</taxon>
        <taxon>Streptosporangiales</taxon>
        <taxon>Streptosporangiaceae</taxon>
        <taxon>Sphaerisporangium</taxon>
    </lineage>
</organism>
<protein>
    <recommendedName>
        <fullName evidence="6">Protein kinase domain-containing protein</fullName>
    </recommendedName>
</protein>
<feature type="region of interest" description="Disordered" evidence="5">
    <location>
        <begin position="28"/>
        <end position="55"/>
    </location>
</feature>
<dbReference type="EMBL" id="BOOU01000047">
    <property type="protein sequence ID" value="GII78357.1"/>
    <property type="molecule type" value="Genomic_DNA"/>
</dbReference>
<feature type="compositionally biased region" description="Pro residues" evidence="5">
    <location>
        <begin position="356"/>
        <end position="366"/>
    </location>
</feature>
<feature type="compositionally biased region" description="Low complexity" evidence="5">
    <location>
        <begin position="40"/>
        <end position="55"/>
    </location>
</feature>